<sequence length="417" mass="43785">MKYADLSMNILLLLPTLFLSAINGAIAGDTRSVSEPVVPQSCQMLKANGAADSTSYIQDALNACTSGKAVYLTAATGSSAFYSGPLKLPSGVSLRVEKGATLLAIANPSLFDNGNHTCGTLDDTGKGCNPFIQIKNASGSGIYGPGSIDGQGNAIMTGKSQSWWQLATAAKNKNTRQNAPRLIQIDNSKNITLYQITLKNGPNFHVVSNNSNGLTLWGITIAAPANARNTDGFDPMGSQNVTLIHCRISTGDDNVAIKAGNASSAHISILDNHFGTGHGMSIGSEINQGVSDVTVNSLILSGTTNGLRIKSDSSRGGKVTDVTYENICMQNVKNPIVLDTRYDSAATGSLIPEYRDITFRNLNVLTAGTFTFAGYSASKPLSLTLDNVHISKGSVWHKQYAIIQGTVVEDGGGSCDN</sequence>
<keyword evidence="5" id="KW-0732">Signal</keyword>
<dbReference type="InterPro" id="IPR011050">
    <property type="entry name" value="Pectin_lyase_fold/virulence"/>
</dbReference>
<accession>A0A848MQJ6</accession>
<dbReference type="Proteomes" id="UP000585363">
    <property type="component" value="Unassembled WGS sequence"/>
</dbReference>
<feature type="signal peptide" evidence="5">
    <location>
        <begin position="1"/>
        <end position="27"/>
    </location>
</feature>
<proteinExistence type="inferred from homology"/>
<dbReference type="InterPro" id="IPR006626">
    <property type="entry name" value="PbH1"/>
</dbReference>
<dbReference type="InterPro" id="IPR051801">
    <property type="entry name" value="GH28_Enzymes"/>
</dbReference>
<keyword evidence="3 4" id="KW-0326">Glycosidase</keyword>
<dbReference type="SMART" id="SM00710">
    <property type="entry name" value="PbH1"/>
    <property type="match status" value="4"/>
</dbReference>
<reference evidence="6 7" key="1">
    <citation type="submission" date="2020-01" db="EMBL/GenBank/DDBJ databases">
        <authorList>
            <person name="Lee S.D."/>
        </authorList>
    </citation>
    <scope>NUCLEOTIDE SEQUENCE [LARGE SCALE GENOMIC DNA]</scope>
    <source>
        <strain evidence="6 7">SAP-1</strain>
    </source>
</reference>
<evidence type="ECO:0000256" key="1">
    <source>
        <dbReference type="ARBA" id="ARBA00008834"/>
    </source>
</evidence>
<evidence type="ECO:0000256" key="5">
    <source>
        <dbReference type="SAM" id="SignalP"/>
    </source>
</evidence>
<evidence type="ECO:0000313" key="7">
    <source>
        <dbReference type="Proteomes" id="UP000585363"/>
    </source>
</evidence>
<dbReference type="InterPro" id="IPR000743">
    <property type="entry name" value="Glyco_hydro_28"/>
</dbReference>
<dbReference type="GO" id="GO:0004650">
    <property type="term" value="F:polygalacturonase activity"/>
    <property type="evidence" value="ECO:0007669"/>
    <property type="project" value="InterPro"/>
</dbReference>
<evidence type="ECO:0000256" key="3">
    <source>
        <dbReference type="ARBA" id="ARBA00023295"/>
    </source>
</evidence>
<gene>
    <name evidence="6" type="ORF">GW590_19970</name>
</gene>
<dbReference type="PANTHER" id="PTHR31339">
    <property type="entry name" value="PECTIN LYASE-RELATED"/>
    <property type="match status" value="1"/>
</dbReference>
<dbReference type="GO" id="GO:0005975">
    <property type="term" value="P:carbohydrate metabolic process"/>
    <property type="evidence" value="ECO:0007669"/>
    <property type="project" value="InterPro"/>
</dbReference>
<dbReference type="RefSeq" id="WP_169404847.1">
    <property type="nucleotide sequence ID" value="NZ_JAADJU010000012.1"/>
</dbReference>
<protein>
    <submittedName>
        <fullName evidence="6">PbsX family transcriptional regulator</fullName>
    </submittedName>
</protein>
<comment type="similarity">
    <text evidence="1 4">Belongs to the glycosyl hydrolase 28 family.</text>
</comment>
<evidence type="ECO:0000313" key="6">
    <source>
        <dbReference type="EMBL" id="NMP29132.1"/>
    </source>
</evidence>
<comment type="caution">
    <text evidence="6">The sequence shown here is derived from an EMBL/GenBank/DDBJ whole genome shotgun (WGS) entry which is preliminary data.</text>
</comment>
<name>A0A848MQJ6_9GAMM</name>
<organism evidence="6 7">
    <name type="scientific">Rouxiella aceris</name>
    <dbReference type="NCBI Taxonomy" id="2703884"/>
    <lineage>
        <taxon>Bacteria</taxon>
        <taxon>Pseudomonadati</taxon>
        <taxon>Pseudomonadota</taxon>
        <taxon>Gammaproteobacteria</taxon>
        <taxon>Enterobacterales</taxon>
        <taxon>Yersiniaceae</taxon>
        <taxon>Rouxiella</taxon>
    </lineage>
</organism>
<dbReference type="EMBL" id="JAADJU010000012">
    <property type="protein sequence ID" value="NMP29132.1"/>
    <property type="molecule type" value="Genomic_DNA"/>
</dbReference>
<dbReference type="AlphaFoldDB" id="A0A848MQJ6"/>
<dbReference type="Pfam" id="PF00295">
    <property type="entry name" value="Glyco_hydro_28"/>
    <property type="match status" value="1"/>
</dbReference>
<evidence type="ECO:0000256" key="4">
    <source>
        <dbReference type="RuleBase" id="RU361169"/>
    </source>
</evidence>
<feature type="chain" id="PRO_5032778955" evidence="5">
    <location>
        <begin position="28"/>
        <end position="417"/>
    </location>
</feature>
<dbReference type="InterPro" id="IPR012334">
    <property type="entry name" value="Pectin_lyas_fold"/>
</dbReference>
<dbReference type="SUPFAM" id="SSF51126">
    <property type="entry name" value="Pectin lyase-like"/>
    <property type="match status" value="1"/>
</dbReference>
<dbReference type="PANTHER" id="PTHR31339:SF9">
    <property type="entry name" value="PLASMIN AND FIBRONECTIN-BINDING PROTEIN A"/>
    <property type="match status" value="1"/>
</dbReference>
<evidence type="ECO:0000256" key="2">
    <source>
        <dbReference type="ARBA" id="ARBA00022801"/>
    </source>
</evidence>
<keyword evidence="2 4" id="KW-0378">Hydrolase</keyword>
<dbReference type="Gene3D" id="2.160.20.10">
    <property type="entry name" value="Single-stranded right-handed beta-helix, Pectin lyase-like"/>
    <property type="match status" value="1"/>
</dbReference>
<reference evidence="6 7" key="2">
    <citation type="submission" date="2020-06" db="EMBL/GenBank/DDBJ databases">
        <title>Polyphasic characterization of a Rahnella strain isolated from tree sap.</title>
        <authorList>
            <person name="Kim I.S."/>
        </authorList>
    </citation>
    <scope>NUCLEOTIDE SEQUENCE [LARGE SCALE GENOMIC DNA]</scope>
    <source>
        <strain evidence="6 7">SAP-1</strain>
    </source>
</reference>
<keyword evidence="7" id="KW-1185">Reference proteome</keyword>
<dbReference type="PROSITE" id="PS00502">
    <property type="entry name" value="POLYGALACTURONASE"/>
    <property type="match status" value="1"/>
</dbReference>